<dbReference type="AlphaFoldDB" id="A0A542ZJN1"/>
<proteinExistence type="predicted"/>
<sequence length="447" mass="47662">MTRAPRWRTATYLTLAVLLVAAVSAVGAFATGLVQLPGTAARPAVTRSSTANAAAPASVDADAARVQALRDLLDQRAAAVSARSKARWMATVDDPRSAFGKRQAQVFDDLMRLPLSRFRFADPGSQPALSPTGGAGLGPGAWVAKVQGEWALTGYDRGPRSYDVFLTVVHRAAGWRLADDRDGGTQLQVWDLPGMRVLRGATSIVIGNAPTARMDAYRAQADGGVARVNAFWGTGWARRVVLVTPSTPAEFAALLNRDRTGLDQVAAVTEGPITRGEPAHADRVVVNPAAWNRLAALGRRVVITHELTHVAIRSTTTGQVPIWLSEGTADYVGYSGLGLPRQRVASELLTRVRQGKGPTRLPTAADFDPTRSTIAPSYSAAWLACTRIADTWGQARLAAFYRAVARATAGGQDPDAAAASAFRTVLGTTQQRFTRDWQSYLRELAAA</sequence>
<comment type="caution">
    <text evidence="1">The sequence shown here is derived from an EMBL/GenBank/DDBJ whole genome shotgun (WGS) entry which is preliminary data.</text>
</comment>
<organism evidence="1 2">
    <name type="scientific">Oryzihumus leptocrescens</name>
    <dbReference type="NCBI Taxonomy" id="297536"/>
    <lineage>
        <taxon>Bacteria</taxon>
        <taxon>Bacillati</taxon>
        <taxon>Actinomycetota</taxon>
        <taxon>Actinomycetes</taxon>
        <taxon>Micrococcales</taxon>
        <taxon>Intrasporangiaceae</taxon>
        <taxon>Oryzihumus</taxon>
    </lineage>
</organism>
<evidence type="ECO:0000313" key="2">
    <source>
        <dbReference type="Proteomes" id="UP000319514"/>
    </source>
</evidence>
<evidence type="ECO:0000313" key="1">
    <source>
        <dbReference type="EMBL" id="TQL60562.1"/>
    </source>
</evidence>
<protein>
    <recommendedName>
        <fullName evidence="3">Basic secretory peptidase family protein</fullName>
    </recommendedName>
</protein>
<accession>A0A542ZJN1</accession>
<dbReference type="RefSeq" id="WP_141788444.1">
    <property type="nucleotide sequence ID" value="NZ_BAAAKX010000002.1"/>
</dbReference>
<evidence type="ECO:0008006" key="3">
    <source>
        <dbReference type="Google" id="ProtNLM"/>
    </source>
</evidence>
<dbReference type="OrthoDB" id="5242307at2"/>
<keyword evidence="2" id="KW-1185">Reference proteome</keyword>
<dbReference type="EMBL" id="VFOQ01000001">
    <property type="protein sequence ID" value="TQL60562.1"/>
    <property type="molecule type" value="Genomic_DNA"/>
</dbReference>
<dbReference type="Proteomes" id="UP000319514">
    <property type="component" value="Unassembled WGS sequence"/>
</dbReference>
<reference evidence="1 2" key="1">
    <citation type="submission" date="2019-06" db="EMBL/GenBank/DDBJ databases">
        <title>Sequencing the genomes of 1000 actinobacteria strains.</title>
        <authorList>
            <person name="Klenk H.-P."/>
        </authorList>
    </citation>
    <scope>NUCLEOTIDE SEQUENCE [LARGE SCALE GENOMIC DNA]</scope>
    <source>
        <strain evidence="1 2">DSM 18082</strain>
    </source>
</reference>
<gene>
    <name evidence="1" type="ORF">FB474_1957</name>
</gene>
<name>A0A542ZJN1_9MICO</name>